<accession>A0A518HDI9</accession>
<dbReference type="Pfam" id="PF00932">
    <property type="entry name" value="LTD"/>
    <property type="match status" value="1"/>
</dbReference>
<feature type="domain" description="LTD" evidence="1">
    <location>
        <begin position="1"/>
        <end position="117"/>
    </location>
</feature>
<dbReference type="RefSeq" id="WP_197446575.1">
    <property type="nucleotide sequence ID" value="NZ_CP036426.1"/>
</dbReference>
<dbReference type="Gene3D" id="2.60.40.1260">
    <property type="entry name" value="Lamin Tail domain"/>
    <property type="match status" value="1"/>
</dbReference>
<dbReference type="EMBL" id="CP036426">
    <property type="protein sequence ID" value="QDV38925.1"/>
    <property type="molecule type" value="Genomic_DNA"/>
</dbReference>
<dbReference type="InterPro" id="IPR036415">
    <property type="entry name" value="Lamin_tail_dom_sf"/>
</dbReference>
<name>A0A518HDI9_9BACT</name>
<organism evidence="2 3">
    <name type="scientific">Tautonia plasticadhaerens</name>
    <dbReference type="NCBI Taxonomy" id="2527974"/>
    <lineage>
        <taxon>Bacteria</taxon>
        <taxon>Pseudomonadati</taxon>
        <taxon>Planctomycetota</taxon>
        <taxon>Planctomycetia</taxon>
        <taxon>Isosphaerales</taxon>
        <taxon>Isosphaeraceae</taxon>
        <taxon>Tautonia</taxon>
    </lineage>
</organism>
<dbReference type="Pfam" id="PF13290">
    <property type="entry name" value="CHB_HEX_C_1"/>
    <property type="match status" value="1"/>
</dbReference>
<evidence type="ECO:0000259" key="1">
    <source>
        <dbReference type="PROSITE" id="PS51841"/>
    </source>
</evidence>
<dbReference type="PROSITE" id="PS51841">
    <property type="entry name" value="LTD"/>
    <property type="match status" value="1"/>
</dbReference>
<evidence type="ECO:0000313" key="3">
    <source>
        <dbReference type="Proteomes" id="UP000317835"/>
    </source>
</evidence>
<dbReference type="KEGG" id="tpla:ElP_68850"/>
<dbReference type="SUPFAM" id="SSF74853">
    <property type="entry name" value="Lamin A/C globular tail domain"/>
    <property type="match status" value="1"/>
</dbReference>
<proteinExistence type="predicted"/>
<dbReference type="Proteomes" id="UP000317835">
    <property type="component" value="Chromosome"/>
</dbReference>
<dbReference type="InterPro" id="IPR001322">
    <property type="entry name" value="Lamin_tail_dom"/>
</dbReference>
<dbReference type="AlphaFoldDB" id="A0A518HDI9"/>
<keyword evidence="3" id="KW-1185">Reference proteome</keyword>
<sequence length="721" mass="78626">MDSASGPIISELLASNAEGLRDQDGDRSDWVEIHNPTASAVDLVGWSLTDDEAEPGKWAFPGVVLPPGGFLVVFASDKDRADPAGELHANFKLGAEGEYLGLVRPDGVVADAYAPGFPEQEADRSFGVAFGPGGAVASPLDRRAFALPTPGGPNREGEPGAVEPVVAGVPRGFYDAPFLLTLGSATEGAEIRFTIDGSTPTAEHGFIYAGPLVVDRTMVVRAAAFKEGDSPAPPGAWTYLFLDDVLRQSPDGRAPLGWPETWGAHVVDYGMDPRIVNHPRFGGERLKAALRSIPTISLSTDLPNLFDPASGIYANSTQEGREWERPVSAELINPDGSTGFQINAGLRLRGTSSGVITNPKHSLRLFFRSEYGAPRLEYPLFGPEGADSFARVDLRTDQSISWGFKGNPNATFATEVFARDTMRDLGQPYTRSRYYHLYINGQYWGLYQSEERPDANFGATYFGGDPDDFDVIRPENGAMIGATDGDLGAWSRLWQAATAPGGLASDGAYYRIQGRNPDGSPNPEFENLVDVDSLIDYMLTTLYIGNIDGPISRFNGQFAINNFYVIRDRTGDDGFRFLMRDAEFSLLRPTENVNGPVPIGSEFATFNPQYLHQQLLANPTYRQKFADRVDQTFFGDGPLTPRASIARFRARADAIGPAILGESARWGDAQRPRAPLTEQDWRRAVGRVVRGYLPVRTRVVLNQFRALGLLPGPRPPRFPRA</sequence>
<reference evidence="2 3" key="1">
    <citation type="submission" date="2019-02" db="EMBL/GenBank/DDBJ databases">
        <title>Deep-cultivation of Planctomycetes and their phenomic and genomic characterization uncovers novel biology.</title>
        <authorList>
            <person name="Wiegand S."/>
            <person name="Jogler M."/>
            <person name="Boedeker C."/>
            <person name="Pinto D."/>
            <person name="Vollmers J."/>
            <person name="Rivas-Marin E."/>
            <person name="Kohn T."/>
            <person name="Peeters S.H."/>
            <person name="Heuer A."/>
            <person name="Rast P."/>
            <person name="Oberbeckmann S."/>
            <person name="Bunk B."/>
            <person name="Jeske O."/>
            <person name="Meyerdierks A."/>
            <person name="Storesund J.E."/>
            <person name="Kallscheuer N."/>
            <person name="Luecker S."/>
            <person name="Lage O.M."/>
            <person name="Pohl T."/>
            <person name="Merkel B.J."/>
            <person name="Hornburger P."/>
            <person name="Mueller R.-W."/>
            <person name="Bruemmer F."/>
            <person name="Labrenz M."/>
            <person name="Spormann A.M."/>
            <person name="Op den Camp H."/>
            <person name="Overmann J."/>
            <person name="Amann R."/>
            <person name="Jetten M.S.M."/>
            <person name="Mascher T."/>
            <person name="Medema M.H."/>
            <person name="Devos D.P."/>
            <person name="Kaster A.-K."/>
            <person name="Ovreas L."/>
            <person name="Rohde M."/>
            <person name="Galperin M.Y."/>
            <person name="Jogler C."/>
        </authorList>
    </citation>
    <scope>NUCLEOTIDE SEQUENCE [LARGE SCALE GENOMIC DNA]</scope>
    <source>
        <strain evidence="2 3">ElP</strain>
    </source>
</reference>
<dbReference type="Pfam" id="PF08757">
    <property type="entry name" value="CotH"/>
    <property type="match status" value="1"/>
</dbReference>
<evidence type="ECO:0000313" key="2">
    <source>
        <dbReference type="EMBL" id="QDV38925.1"/>
    </source>
</evidence>
<gene>
    <name evidence="2" type="ORF">ElP_68850</name>
</gene>
<dbReference type="InterPro" id="IPR059177">
    <property type="entry name" value="GH29D-like_dom"/>
</dbReference>
<protein>
    <submittedName>
        <fullName evidence="2">CotH protein</fullName>
    </submittedName>
</protein>
<dbReference type="InterPro" id="IPR014867">
    <property type="entry name" value="Spore_coat_CotH_CotH2/3/7"/>
</dbReference>